<protein>
    <recommendedName>
        <fullName evidence="6">4Fe-4S ferredoxin-type domain-containing protein</fullName>
    </recommendedName>
</protein>
<evidence type="ECO:0000256" key="1">
    <source>
        <dbReference type="ARBA" id="ARBA00001974"/>
    </source>
</evidence>
<evidence type="ECO:0000313" key="7">
    <source>
        <dbReference type="EMBL" id="GAI03623.1"/>
    </source>
</evidence>
<comment type="cofactor">
    <cofactor evidence="1">
        <name>FAD</name>
        <dbReference type="ChEBI" id="CHEBI:57692"/>
    </cofactor>
</comment>
<feature type="non-terminal residue" evidence="7">
    <location>
        <position position="231"/>
    </location>
</feature>
<feature type="domain" description="4Fe-4S ferredoxin-type" evidence="6">
    <location>
        <begin position="9"/>
        <end position="38"/>
    </location>
</feature>
<keyword evidence="4" id="KW-0408">Iron</keyword>
<evidence type="ECO:0000256" key="3">
    <source>
        <dbReference type="ARBA" id="ARBA00023002"/>
    </source>
</evidence>
<comment type="caution">
    <text evidence="7">The sequence shown here is derived from an EMBL/GenBank/DDBJ whole genome shotgun (WGS) entry which is preliminary data.</text>
</comment>
<organism evidence="7">
    <name type="scientific">marine sediment metagenome</name>
    <dbReference type="NCBI Taxonomy" id="412755"/>
    <lineage>
        <taxon>unclassified sequences</taxon>
        <taxon>metagenomes</taxon>
        <taxon>ecological metagenomes</taxon>
    </lineage>
</organism>
<dbReference type="GO" id="GO:0052592">
    <property type="term" value="F:oxidoreductase activity, acting on CH or CH2 groups, with an iron-sulfur protein as acceptor"/>
    <property type="evidence" value="ECO:0007669"/>
    <property type="project" value="TreeGrafter"/>
</dbReference>
<dbReference type="GO" id="GO:0046872">
    <property type="term" value="F:metal ion binding"/>
    <property type="evidence" value="ECO:0007669"/>
    <property type="project" value="UniProtKB-KW"/>
</dbReference>
<dbReference type="PROSITE" id="PS51379">
    <property type="entry name" value="4FE4S_FER_2"/>
    <property type="match status" value="2"/>
</dbReference>
<dbReference type="AlphaFoldDB" id="X1KAJ2"/>
<dbReference type="InterPro" id="IPR045220">
    <property type="entry name" value="FRHB/FDHB/HCAR-like"/>
</dbReference>
<dbReference type="InterPro" id="IPR017900">
    <property type="entry name" value="4Fe4S_Fe_S_CS"/>
</dbReference>
<dbReference type="Pfam" id="PF04422">
    <property type="entry name" value="FrhB_FdhB_N"/>
    <property type="match status" value="1"/>
</dbReference>
<keyword evidence="3" id="KW-0560">Oxidoreductase</keyword>
<keyword evidence="5" id="KW-0411">Iron-sulfur</keyword>
<dbReference type="InterPro" id="IPR017896">
    <property type="entry name" value="4Fe4S_Fe-S-bd"/>
</dbReference>
<evidence type="ECO:0000256" key="5">
    <source>
        <dbReference type="ARBA" id="ARBA00023014"/>
    </source>
</evidence>
<dbReference type="InterPro" id="IPR007525">
    <property type="entry name" value="FrhB_FdhB_C"/>
</dbReference>
<evidence type="ECO:0000256" key="4">
    <source>
        <dbReference type="ARBA" id="ARBA00023004"/>
    </source>
</evidence>
<dbReference type="Pfam" id="PF04432">
    <property type="entry name" value="FrhB_FdhB_C"/>
    <property type="match status" value="1"/>
</dbReference>
<dbReference type="PROSITE" id="PS00198">
    <property type="entry name" value="4FE4S_FER_1"/>
    <property type="match status" value="2"/>
</dbReference>
<reference evidence="7" key="1">
    <citation type="journal article" date="2014" name="Front. Microbiol.">
        <title>High frequency of phylogenetically diverse reductive dehalogenase-homologous genes in deep subseafloor sedimentary metagenomes.</title>
        <authorList>
            <person name="Kawai M."/>
            <person name="Futagami T."/>
            <person name="Toyoda A."/>
            <person name="Takaki Y."/>
            <person name="Nishi S."/>
            <person name="Hori S."/>
            <person name="Arai W."/>
            <person name="Tsubouchi T."/>
            <person name="Morono Y."/>
            <person name="Uchiyama I."/>
            <person name="Ito T."/>
            <person name="Fujiyama A."/>
            <person name="Inagaki F."/>
            <person name="Takami H."/>
        </authorList>
    </citation>
    <scope>NUCLEOTIDE SEQUENCE</scope>
    <source>
        <strain evidence="7">Expedition CK06-06</strain>
    </source>
</reference>
<dbReference type="EMBL" id="BARV01009734">
    <property type="protein sequence ID" value="GAI03623.1"/>
    <property type="molecule type" value="Genomic_DNA"/>
</dbReference>
<name>X1KAJ2_9ZZZZ</name>
<feature type="domain" description="4Fe-4S ferredoxin-type" evidence="6">
    <location>
        <begin position="44"/>
        <end position="73"/>
    </location>
</feature>
<dbReference type="Pfam" id="PF12838">
    <property type="entry name" value="Fer4_7"/>
    <property type="match status" value="1"/>
</dbReference>
<keyword evidence="2" id="KW-0479">Metal-binding</keyword>
<evidence type="ECO:0000256" key="2">
    <source>
        <dbReference type="ARBA" id="ARBA00022723"/>
    </source>
</evidence>
<dbReference type="InterPro" id="IPR007516">
    <property type="entry name" value="Co_F420_Hydgase/DH_bsu_N"/>
</dbReference>
<accession>X1KAJ2</accession>
<gene>
    <name evidence="7" type="ORF">S06H3_19094</name>
</gene>
<dbReference type="GO" id="GO:0051536">
    <property type="term" value="F:iron-sulfur cluster binding"/>
    <property type="evidence" value="ECO:0007669"/>
    <property type="project" value="UniProtKB-KW"/>
</dbReference>
<sequence length="231" mass="25195">MAIAIDKTISKVVETGLCTGCGTCAGICPQQCIAMVEDTSKGIYLPQLEREKCNECGVCLKVCPGHEVDFKALNLEIFGKEPEDILLGNYLNCYTGHATDYDIRYNSASGGLVTALLIFALEQGLIDGALVTKMRENNPLEPQSFIARTAEEIISAAKSKYCPVPANIALKQLLKEEGMFAVVGLPCHIHGVRKAELVNSKLKEKVALRLGLFCSQTPSFFATEYILQKMK</sequence>
<dbReference type="PANTHER" id="PTHR31332">
    <property type="entry name" value="7-HYDROXYMETHYL CHLOROPHYLL A REDUCTASE, CHLOROPLASTIC"/>
    <property type="match status" value="1"/>
</dbReference>
<dbReference type="Gene3D" id="3.30.70.20">
    <property type="match status" value="1"/>
</dbReference>
<dbReference type="PANTHER" id="PTHR31332:SF6">
    <property type="entry name" value="FORMATE DEHYDROGENASE SUBUNIT BETA"/>
    <property type="match status" value="1"/>
</dbReference>
<dbReference type="SUPFAM" id="SSF54862">
    <property type="entry name" value="4Fe-4S ferredoxins"/>
    <property type="match status" value="1"/>
</dbReference>
<proteinExistence type="predicted"/>
<evidence type="ECO:0000259" key="6">
    <source>
        <dbReference type="PROSITE" id="PS51379"/>
    </source>
</evidence>